<dbReference type="GO" id="GO:0003677">
    <property type="term" value="F:DNA binding"/>
    <property type="evidence" value="ECO:0007669"/>
    <property type="project" value="InterPro"/>
</dbReference>
<accession>X6P2K8</accession>
<evidence type="ECO:0000256" key="1">
    <source>
        <dbReference type="ARBA" id="ARBA00006035"/>
    </source>
</evidence>
<evidence type="ECO:0000313" key="5">
    <source>
        <dbReference type="Proteomes" id="UP000023152"/>
    </source>
</evidence>
<gene>
    <name evidence="4" type="ORF">RFI_04803</name>
</gene>
<dbReference type="AlphaFoldDB" id="X6P2K8"/>
<dbReference type="Gene3D" id="3.60.21.50">
    <property type="match status" value="1"/>
</dbReference>
<sequence length="154" mass="17223">MLVDYLCGYDADDNEGKEEDWSEISAEQISALIIAGDALGSDFPISSNKSGGGSDFEDEYSLEAQQQRDEIANTLAQRLKELDNWIALLCASLDVYLMPGKHDPSNLLLPQPPIHPCLLPWSHSFDTFHSVSNPFQIEIDAIEFCLFVELFCCY</sequence>
<comment type="caution">
    <text evidence="4">The sequence shown here is derived from an EMBL/GenBank/DDBJ whole genome shotgun (WGS) entry which is preliminary data.</text>
</comment>
<organism evidence="4 5">
    <name type="scientific">Reticulomyxa filosa</name>
    <dbReference type="NCBI Taxonomy" id="46433"/>
    <lineage>
        <taxon>Eukaryota</taxon>
        <taxon>Sar</taxon>
        <taxon>Rhizaria</taxon>
        <taxon>Retaria</taxon>
        <taxon>Foraminifera</taxon>
        <taxon>Monothalamids</taxon>
        <taxon>Reticulomyxidae</taxon>
        <taxon>Reticulomyxa</taxon>
    </lineage>
</organism>
<evidence type="ECO:0000256" key="2">
    <source>
        <dbReference type="ARBA" id="ARBA00022705"/>
    </source>
</evidence>
<protein>
    <recommendedName>
        <fullName evidence="3">DNA polymerase alpha/delta/epsilon subunit B domain-containing protein</fullName>
    </recommendedName>
</protein>
<feature type="domain" description="DNA polymerase alpha/delta/epsilon subunit B" evidence="3">
    <location>
        <begin position="20"/>
        <end position="147"/>
    </location>
</feature>
<evidence type="ECO:0000259" key="3">
    <source>
        <dbReference type="Pfam" id="PF04042"/>
    </source>
</evidence>
<dbReference type="GO" id="GO:0006271">
    <property type="term" value="P:DNA strand elongation involved in DNA replication"/>
    <property type="evidence" value="ECO:0007669"/>
    <property type="project" value="TreeGrafter"/>
</dbReference>
<dbReference type="PANTHER" id="PTHR10416:SF0">
    <property type="entry name" value="DNA POLYMERASE DELTA SUBUNIT 2"/>
    <property type="match status" value="1"/>
</dbReference>
<reference evidence="4 5" key="1">
    <citation type="journal article" date="2013" name="Curr. Biol.">
        <title>The Genome of the Foraminiferan Reticulomyxa filosa.</title>
        <authorList>
            <person name="Glockner G."/>
            <person name="Hulsmann N."/>
            <person name="Schleicher M."/>
            <person name="Noegel A.A."/>
            <person name="Eichinger L."/>
            <person name="Gallinger C."/>
            <person name="Pawlowski J."/>
            <person name="Sierra R."/>
            <person name="Euteneuer U."/>
            <person name="Pillet L."/>
            <person name="Moustafa A."/>
            <person name="Platzer M."/>
            <person name="Groth M."/>
            <person name="Szafranski K."/>
            <person name="Schliwa M."/>
        </authorList>
    </citation>
    <scope>NUCLEOTIDE SEQUENCE [LARGE SCALE GENOMIC DNA]</scope>
</reference>
<dbReference type="Pfam" id="PF04042">
    <property type="entry name" value="DNA_pol_E_B"/>
    <property type="match status" value="1"/>
</dbReference>
<comment type="similarity">
    <text evidence="1">Belongs to the DNA polymerase delta/II small subunit family.</text>
</comment>
<dbReference type="InterPro" id="IPR007185">
    <property type="entry name" value="DNA_pol_a/d/e_bsu"/>
</dbReference>
<keyword evidence="5" id="KW-1185">Reference proteome</keyword>
<dbReference type="EMBL" id="ASPP01004298">
    <property type="protein sequence ID" value="ETO32314.1"/>
    <property type="molecule type" value="Genomic_DNA"/>
</dbReference>
<name>X6P2K8_RETFI</name>
<proteinExistence type="inferred from homology"/>
<dbReference type="Proteomes" id="UP000023152">
    <property type="component" value="Unassembled WGS sequence"/>
</dbReference>
<evidence type="ECO:0000313" key="4">
    <source>
        <dbReference type="EMBL" id="ETO32314.1"/>
    </source>
</evidence>
<dbReference type="GO" id="GO:0043625">
    <property type="term" value="C:delta DNA polymerase complex"/>
    <property type="evidence" value="ECO:0007669"/>
    <property type="project" value="TreeGrafter"/>
</dbReference>
<dbReference type="PANTHER" id="PTHR10416">
    <property type="entry name" value="DNA POLYMERASE DELTA SUBUNIT 2"/>
    <property type="match status" value="1"/>
</dbReference>
<dbReference type="InterPro" id="IPR024826">
    <property type="entry name" value="DNA_pol_delta/II_ssu"/>
</dbReference>
<dbReference type="OrthoDB" id="3763at2759"/>
<keyword evidence="2" id="KW-0235">DNA replication</keyword>